<dbReference type="AlphaFoldDB" id="A0A2P5Z729"/>
<protein>
    <submittedName>
        <fullName evidence="4">Outer membrane channel protein</fullName>
    </submittedName>
</protein>
<dbReference type="Gene3D" id="1.20.1600.10">
    <property type="entry name" value="Outer membrane efflux proteins (OEP)"/>
    <property type="match status" value="1"/>
</dbReference>
<dbReference type="STRING" id="56458.SB85_02495"/>
<dbReference type="Proteomes" id="UP000247346">
    <property type="component" value="Unassembled WGS sequence"/>
</dbReference>
<evidence type="ECO:0000313" key="4">
    <source>
        <dbReference type="EMBL" id="PPU84174.1"/>
    </source>
</evidence>
<dbReference type="SUPFAM" id="SSF56954">
    <property type="entry name" value="Outer membrane efflux proteins (OEP)"/>
    <property type="match status" value="1"/>
</dbReference>
<evidence type="ECO:0000313" key="5">
    <source>
        <dbReference type="Proteomes" id="UP000247346"/>
    </source>
</evidence>
<keyword evidence="2" id="KW-0564">Palmitate</keyword>
<keyword evidence="2" id="KW-0812">Transmembrane</keyword>
<keyword evidence="2" id="KW-0472">Membrane</keyword>
<comment type="similarity">
    <text evidence="1 2">Belongs to the outer membrane factor (OMF) (TC 1.B.17) family.</text>
</comment>
<proteinExistence type="inferred from homology"/>
<dbReference type="Gene3D" id="2.20.200.10">
    <property type="entry name" value="Outer membrane efflux proteins (OEP)"/>
    <property type="match status" value="1"/>
</dbReference>
<dbReference type="NCBIfam" id="TIGR01845">
    <property type="entry name" value="outer_NodT"/>
    <property type="match status" value="1"/>
</dbReference>
<keyword evidence="2" id="KW-1134">Transmembrane beta strand</keyword>
<dbReference type="InterPro" id="IPR003423">
    <property type="entry name" value="OMP_efflux"/>
</dbReference>
<gene>
    <name evidence="4" type="ORF">XsacCFBP4641_03620</name>
</gene>
<dbReference type="Pfam" id="PF02321">
    <property type="entry name" value="OEP"/>
    <property type="match status" value="2"/>
</dbReference>
<dbReference type="InterPro" id="IPR010131">
    <property type="entry name" value="MdtP/NodT-like"/>
</dbReference>
<dbReference type="EMBL" id="MDEK01000003">
    <property type="protein sequence ID" value="PPU84174.1"/>
    <property type="molecule type" value="Genomic_DNA"/>
</dbReference>
<evidence type="ECO:0000256" key="3">
    <source>
        <dbReference type="SAM" id="Coils"/>
    </source>
</evidence>
<comment type="caution">
    <text evidence="4">The sequence shown here is derived from an EMBL/GenBank/DDBJ whole genome shotgun (WGS) entry which is preliminary data.</text>
</comment>
<organism evidence="4 5">
    <name type="scientific">Xanthomonas sacchari</name>
    <dbReference type="NCBI Taxonomy" id="56458"/>
    <lineage>
        <taxon>Bacteria</taxon>
        <taxon>Pseudomonadati</taxon>
        <taxon>Pseudomonadota</taxon>
        <taxon>Gammaproteobacteria</taxon>
        <taxon>Lysobacterales</taxon>
        <taxon>Lysobacteraceae</taxon>
        <taxon>Xanthomonas</taxon>
    </lineage>
</organism>
<keyword evidence="2" id="KW-0449">Lipoprotein</keyword>
<comment type="subcellular location">
    <subcellularLocation>
        <location evidence="2">Cell outer membrane</location>
        <topology evidence="2">Lipid-anchor</topology>
    </subcellularLocation>
</comment>
<evidence type="ECO:0000256" key="2">
    <source>
        <dbReference type="RuleBase" id="RU362097"/>
    </source>
</evidence>
<evidence type="ECO:0000256" key="1">
    <source>
        <dbReference type="ARBA" id="ARBA00007613"/>
    </source>
</evidence>
<dbReference type="GO" id="GO:0009279">
    <property type="term" value="C:cell outer membrane"/>
    <property type="evidence" value="ECO:0007669"/>
    <property type="project" value="UniProtKB-SubCell"/>
</dbReference>
<accession>A0A2P5Z729</accession>
<feature type="coiled-coil region" evidence="3">
    <location>
        <begin position="426"/>
        <end position="482"/>
    </location>
</feature>
<dbReference type="PANTHER" id="PTHR30203">
    <property type="entry name" value="OUTER MEMBRANE CATION EFFLUX PROTEIN"/>
    <property type="match status" value="1"/>
</dbReference>
<sequence length="498" mass="54349">MLAVEFDHPTAAMILPSRLLRPRRTNALLGLLALALGGCSLAPVYQRPQPVLPPTLGASTATAVAAPDRSDTALTEQEQQFVRAFSPQHDLTPLVTQALAHDPDFRNAVLTVQQARAQYRIERTQQLPQLGLDAQGTRRDYDDAATQARYGQKLSTVAVGVDGFELDLFGKLASLSAAAQQRYLASEEGRQAARGALIAEVLRAYTLERAALQSQQQTQTIAERSAALLAIATRQQAVGLISRDALDRQRHDDDQAQARAQQAASDRAAARRALQLLAGYAAPDGAGTLQELLPGAEQDDSRAWRDLDSQLLLQRPDVRQAEAELRARNADIGAARAAFFPSIRLSTSLGTASDALNGLFMPGSRTWSFMPQLVLPLFDGGRNRANLDIAQLRKDGAVADYEKTVEAAFREVADALDALPALQQRERGERTNLERERQRVARLQQRVAQGLQDRPELLTGDIQAAQAELAHVQARQDLLLDRIALFRAFYGVPLPHAP</sequence>
<dbReference type="OrthoDB" id="9770517at2"/>
<reference evidence="4 5" key="1">
    <citation type="submission" date="2016-08" db="EMBL/GenBank/DDBJ databases">
        <authorList>
            <person name="Seilhamer J.J."/>
        </authorList>
    </citation>
    <scope>NUCLEOTIDE SEQUENCE [LARGE SCALE GENOMIC DNA]</scope>
    <source>
        <strain evidence="4 5">CFBP4641</strain>
    </source>
</reference>
<dbReference type="GO" id="GO:0015562">
    <property type="term" value="F:efflux transmembrane transporter activity"/>
    <property type="evidence" value="ECO:0007669"/>
    <property type="project" value="InterPro"/>
</dbReference>
<keyword evidence="3" id="KW-0175">Coiled coil</keyword>
<dbReference type="PANTHER" id="PTHR30203:SF32">
    <property type="entry name" value="CATION EFFLUX SYSTEM PROTEIN CUSC"/>
    <property type="match status" value="1"/>
</dbReference>
<name>A0A2P5Z729_9XANT</name>